<evidence type="ECO:0000313" key="3">
    <source>
        <dbReference type="EMBL" id="GER52988.1"/>
    </source>
</evidence>
<feature type="domain" description="F-box" evidence="2">
    <location>
        <begin position="25"/>
        <end position="65"/>
    </location>
</feature>
<evidence type="ECO:0000259" key="2">
    <source>
        <dbReference type="PROSITE" id="PS50181"/>
    </source>
</evidence>
<dbReference type="PANTHER" id="PTHR31672">
    <property type="entry name" value="BNACNNG10540D PROTEIN"/>
    <property type="match status" value="1"/>
</dbReference>
<gene>
    <name evidence="3" type="ORF">STAS_30474</name>
</gene>
<evidence type="ECO:0000313" key="4">
    <source>
        <dbReference type="Proteomes" id="UP000325081"/>
    </source>
</evidence>
<protein>
    <submittedName>
        <fullName evidence="3">F-box family protein</fullName>
    </submittedName>
</protein>
<dbReference type="PANTHER" id="PTHR31672:SF13">
    <property type="entry name" value="F-BOX PROTEIN CPR30-LIKE"/>
    <property type="match status" value="1"/>
</dbReference>
<dbReference type="InterPro" id="IPR013187">
    <property type="entry name" value="F-box-assoc_dom_typ3"/>
</dbReference>
<sequence length="363" mass="41434">MANKAPNSPDPGPQTPKPDPPAPLFPPGVTVEILSRLPIKDAARLQLVSKHWQSLIQNHYFMNRHMAHTRFTYHWFNIQPTQAQAQTARETYLLTAGLDGLLILKNTTKNIHYLWNPATKRALELPSPHEGSYGLSLAFVRATQSYRVVSFYLDPKTGFDGCEILTPGLPGPWKPLNVPGALRKRERISVIVSGEAVHCVFFNRARPETLISLNLETEKFSISCFGKLGRPDTRWRNYWDMDWAGKLAIADVVGPNLEVMELTDYERGIWCREKRIVGLPFFKEGNNDEFVPLFAREGKIWFWMKGSKIFTYDMETGEMKDVREAPNLAASTKVYPYKPSLIGFQGMVPDTMLERYRARLMLC</sequence>
<dbReference type="EMBL" id="BKCP01010514">
    <property type="protein sequence ID" value="GER52988.1"/>
    <property type="molecule type" value="Genomic_DNA"/>
</dbReference>
<keyword evidence="4" id="KW-1185">Reference proteome</keyword>
<dbReference type="Gene3D" id="1.20.1280.50">
    <property type="match status" value="1"/>
</dbReference>
<dbReference type="Pfam" id="PF00646">
    <property type="entry name" value="F-box"/>
    <property type="match status" value="1"/>
</dbReference>
<dbReference type="PROSITE" id="PS50181">
    <property type="entry name" value="FBOX"/>
    <property type="match status" value="1"/>
</dbReference>
<comment type="caution">
    <text evidence="3">The sequence shown here is derived from an EMBL/GenBank/DDBJ whole genome shotgun (WGS) entry which is preliminary data.</text>
</comment>
<dbReference type="SUPFAM" id="SSF81383">
    <property type="entry name" value="F-box domain"/>
    <property type="match status" value="1"/>
</dbReference>
<reference evidence="4" key="1">
    <citation type="journal article" date="2019" name="Curr. Biol.">
        <title>Genome Sequence of Striga asiatica Provides Insight into the Evolution of Plant Parasitism.</title>
        <authorList>
            <person name="Yoshida S."/>
            <person name="Kim S."/>
            <person name="Wafula E.K."/>
            <person name="Tanskanen J."/>
            <person name="Kim Y.M."/>
            <person name="Honaas L."/>
            <person name="Yang Z."/>
            <person name="Spallek T."/>
            <person name="Conn C.E."/>
            <person name="Ichihashi Y."/>
            <person name="Cheong K."/>
            <person name="Cui S."/>
            <person name="Der J.P."/>
            <person name="Gundlach H."/>
            <person name="Jiao Y."/>
            <person name="Hori C."/>
            <person name="Ishida J.K."/>
            <person name="Kasahara H."/>
            <person name="Kiba T."/>
            <person name="Kim M.S."/>
            <person name="Koo N."/>
            <person name="Laohavisit A."/>
            <person name="Lee Y.H."/>
            <person name="Lumba S."/>
            <person name="McCourt P."/>
            <person name="Mortimer J.C."/>
            <person name="Mutuku J.M."/>
            <person name="Nomura T."/>
            <person name="Sasaki-Sekimoto Y."/>
            <person name="Seto Y."/>
            <person name="Wang Y."/>
            <person name="Wakatake T."/>
            <person name="Sakakibara H."/>
            <person name="Demura T."/>
            <person name="Yamaguchi S."/>
            <person name="Yoneyama K."/>
            <person name="Manabe R.I."/>
            <person name="Nelson D.C."/>
            <person name="Schulman A.H."/>
            <person name="Timko M.P."/>
            <person name="dePamphilis C.W."/>
            <person name="Choi D."/>
            <person name="Shirasu K."/>
        </authorList>
    </citation>
    <scope>NUCLEOTIDE SEQUENCE [LARGE SCALE GENOMIC DNA]</scope>
    <source>
        <strain evidence="4">cv. UVA1</strain>
    </source>
</reference>
<dbReference type="AlphaFoldDB" id="A0A5A7R6E0"/>
<dbReference type="InterPro" id="IPR001810">
    <property type="entry name" value="F-box_dom"/>
</dbReference>
<organism evidence="3 4">
    <name type="scientific">Striga asiatica</name>
    <name type="common">Asiatic witchweed</name>
    <name type="synonym">Buchnera asiatica</name>
    <dbReference type="NCBI Taxonomy" id="4170"/>
    <lineage>
        <taxon>Eukaryota</taxon>
        <taxon>Viridiplantae</taxon>
        <taxon>Streptophyta</taxon>
        <taxon>Embryophyta</taxon>
        <taxon>Tracheophyta</taxon>
        <taxon>Spermatophyta</taxon>
        <taxon>Magnoliopsida</taxon>
        <taxon>eudicotyledons</taxon>
        <taxon>Gunneridae</taxon>
        <taxon>Pentapetalae</taxon>
        <taxon>asterids</taxon>
        <taxon>lamiids</taxon>
        <taxon>Lamiales</taxon>
        <taxon>Orobanchaceae</taxon>
        <taxon>Buchnereae</taxon>
        <taxon>Striga</taxon>
    </lineage>
</organism>
<feature type="region of interest" description="Disordered" evidence="1">
    <location>
        <begin position="1"/>
        <end position="25"/>
    </location>
</feature>
<feature type="compositionally biased region" description="Pro residues" evidence="1">
    <location>
        <begin position="8"/>
        <end position="25"/>
    </location>
</feature>
<dbReference type="OrthoDB" id="906973at2759"/>
<dbReference type="Proteomes" id="UP000325081">
    <property type="component" value="Unassembled WGS sequence"/>
</dbReference>
<proteinExistence type="predicted"/>
<dbReference type="InterPro" id="IPR036047">
    <property type="entry name" value="F-box-like_dom_sf"/>
</dbReference>
<evidence type="ECO:0000256" key="1">
    <source>
        <dbReference type="SAM" id="MobiDB-lite"/>
    </source>
</evidence>
<dbReference type="SMART" id="SM00256">
    <property type="entry name" value="FBOX"/>
    <property type="match status" value="1"/>
</dbReference>
<name>A0A5A7R6E0_STRAF</name>
<dbReference type="InterPro" id="IPR050796">
    <property type="entry name" value="SCF_F-box_component"/>
</dbReference>
<accession>A0A5A7R6E0</accession>
<dbReference type="Pfam" id="PF08268">
    <property type="entry name" value="FBA_3"/>
    <property type="match status" value="1"/>
</dbReference>